<dbReference type="PANTHER" id="PTHR43612:SF3">
    <property type="entry name" value="TRIFUNCTIONAL ENZYME SUBUNIT ALPHA, MITOCHONDRIAL"/>
    <property type="match status" value="1"/>
</dbReference>
<organism evidence="15 16">
    <name type="scientific">Volucribacter amazonae</name>
    <dbReference type="NCBI Taxonomy" id="256731"/>
    <lineage>
        <taxon>Bacteria</taxon>
        <taxon>Pseudomonadati</taxon>
        <taxon>Pseudomonadota</taxon>
        <taxon>Gammaproteobacteria</taxon>
        <taxon>Pasteurellales</taxon>
        <taxon>Pasteurellaceae</taxon>
        <taxon>Volucribacter</taxon>
    </lineage>
</organism>
<dbReference type="GO" id="GO:0070403">
    <property type="term" value="F:NAD+ binding"/>
    <property type="evidence" value="ECO:0007669"/>
    <property type="project" value="InterPro"/>
</dbReference>
<feature type="domain" description="3-hydroxyacyl-CoA dehydrogenase C-terminal" evidence="13">
    <location>
        <begin position="495"/>
        <end position="588"/>
    </location>
</feature>
<dbReference type="InterPro" id="IPR006176">
    <property type="entry name" value="3-OHacyl-CoA_DH_NAD-bd"/>
</dbReference>
<dbReference type="CDD" id="cd06558">
    <property type="entry name" value="crotonase-like"/>
    <property type="match status" value="1"/>
</dbReference>
<keyword evidence="6" id="KW-0442">Lipid degradation</keyword>
<evidence type="ECO:0000256" key="9">
    <source>
        <dbReference type="ARBA" id="ARBA00023098"/>
    </source>
</evidence>
<dbReference type="SUPFAM" id="SSF52096">
    <property type="entry name" value="ClpP/crotonase"/>
    <property type="match status" value="1"/>
</dbReference>
<evidence type="ECO:0000256" key="4">
    <source>
        <dbReference type="ARBA" id="ARBA00012076"/>
    </source>
</evidence>
<dbReference type="GO" id="GO:0004300">
    <property type="term" value="F:enoyl-CoA hydratase activity"/>
    <property type="evidence" value="ECO:0007669"/>
    <property type="project" value="UniProtKB-EC"/>
</dbReference>
<dbReference type="Pfam" id="PF00378">
    <property type="entry name" value="ECH_1"/>
    <property type="match status" value="1"/>
</dbReference>
<comment type="pathway">
    <text evidence="1">Lipid metabolism; fatty acid beta-oxidation.</text>
</comment>
<evidence type="ECO:0000256" key="2">
    <source>
        <dbReference type="ARBA" id="ARBA00007005"/>
    </source>
</evidence>
<evidence type="ECO:0000256" key="5">
    <source>
        <dbReference type="ARBA" id="ARBA00022832"/>
    </source>
</evidence>
<name>A0A9X4PDQ4_9PAST</name>
<keyword evidence="16" id="KW-1185">Reference proteome</keyword>
<dbReference type="PANTHER" id="PTHR43612">
    <property type="entry name" value="TRIFUNCTIONAL ENZYME SUBUNIT ALPHA"/>
    <property type="match status" value="1"/>
</dbReference>
<dbReference type="SUPFAM" id="SSF51735">
    <property type="entry name" value="NAD(P)-binding Rossmann-fold domains"/>
    <property type="match status" value="1"/>
</dbReference>
<evidence type="ECO:0000313" key="15">
    <source>
        <dbReference type="EMBL" id="MDG6896282.1"/>
    </source>
</evidence>
<keyword evidence="11" id="KW-0511">Multifunctional enzyme</keyword>
<evidence type="ECO:0000256" key="6">
    <source>
        <dbReference type="ARBA" id="ARBA00022963"/>
    </source>
</evidence>
<keyword evidence="5" id="KW-0276">Fatty acid metabolism</keyword>
<evidence type="ECO:0000256" key="10">
    <source>
        <dbReference type="ARBA" id="ARBA00023239"/>
    </source>
</evidence>
<evidence type="ECO:0000256" key="7">
    <source>
        <dbReference type="ARBA" id="ARBA00023002"/>
    </source>
</evidence>
<keyword evidence="8" id="KW-0520">NAD</keyword>
<dbReference type="Gene3D" id="3.90.226.10">
    <property type="entry name" value="2-enoyl-CoA Hydratase, Chain A, domain 1"/>
    <property type="match status" value="1"/>
</dbReference>
<dbReference type="InterPro" id="IPR008927">
    <property type="entry name" value="6-PGluconate_DH-like_C_sf"/>
</dbReference>
<dbReference type="InterPro" id="IPR006108">
    <property type="entry name" value="3HC_DH_C"/>
</dbReference>
<dbReference type="EC" id="4.2.1.17" evidence="4"/>
<dbReference type="AlphaFoldDB" id="A0A9X4PDQ4"/>
<comment type="catalytic activity">
    <reaction evidence="12">
        <text>a (3S)-3-hydroxyacyl-CoA + NAD(+) = a 3-oxoacyl-CoA + NADH + H(+)</text>
        <dbReference type="Rhea" id="RHEA:22432"/>
        <dbReference type="ChEBI" id="CHEBI:15378"/>
        <dbReference type="ChEBI" id="CHEBI:57318"/>
        <dbReference type="ChEBI" id="CHEBI:57540"/>
        <dbReference type="ChEBI" id="CHEBI:57945"/>
        <dbReference type="ChEBI" id="CHEBI:90726"/>
        <dbReference type="EC" id="1.1.1.35"/>
    </reaction>
</comment>
<dbReference type="GO" id="GO:0006635">
    <property type="term" value="P:fatty acid beta-oxidation"/>
    <property type="evidence" value="ECO:0007669"/>
    <property type="project" value="UniProtKB-ARBA"/>
</dbReference>
<evidence type="ECO:0000256" key="12">
    <source>
        <dbReference type="ARBA" id="ARBA00049556"/>
    </source>
</evidence>
<comment type="similarity">
    <text evidence="2">In the central section; belongs to the 3-hydroxyacyl-CoA dehydrogenase family.</text>
</comment>
<gene>
    <name evidence="15" type="ORF">A6A20_11810</name>
</gene>
<keyword evidence="7" id="KW-0560">Oxidoreductase</keyword>
<dbReference type="InterPro" id="IPR029045">
    <property type="entry name" value="ClpP/crotonase-like_dom_sf"/>
</dbReference>
<dbReference type="Pfam" id="PF02737">
    <property type="entry name" value="3HCDH_N"/>
    <property type="match status" value="1"/>
</dbReference>
<feature type="domain" description="3-hydroxyacyl-CoA dehydrogenase NAD binding" evidence="14">
    <location>
        <begin position="313"/>
        <end position="492"/>
    </location>
</feature>
<evidence type="ECO:0000256" key="8">
    <source>
        <dbReference type="ARBA" id="ARBA00023027"/>
    </source>
</evidence>
<comment type="similarity">
    <text evidence="3">In the N-terminal section; belongs to the enoyl-CoA hydratase/isomerase family.</text>
</comment>
<evidence type="ECO:0000256" key="11">
    <source>
        <dbReference type="ARBA" id="ARBA00023268"/>
    </source>
</evidence>
<protein>
    <recommendedName>
        <fullName evidence="4">enoyl-CoA hydratase</fullName>
        <ecNumber evidence="4">4.2.1.17</ecNumber>
    </recommendedName>
</protein>
<dbReference type="PROSITE" id="PS00067">
    <property type="entry name" value="3HCDH"/>
    <property type="match status" value="1"/>
</dbReference>
<evidence type="ECO:0000259" key="14">
    <source>
        <dbReference type="Pfam" id="PF02737"/>
    </source>
</evidence>
<evidence type="ECO:0000256" key="1">
    <source>
        <dbReference type="ARBA" id="ARBA00005005"/>
    </source>
</evidence>
<dbReference type="Gene3D" id="1.10.1040.50">
    <property type="match status" value="1"/>
</dbReference>
<dbReference type="InterPro" id="IPR006180">
    <property type="entry name" value="3-OHacyl-CoA_DH_CS"/>
</dbReference>
<dbReference type="Gene3D" id="3.40.50.720">
    <property type="entry name" value="NAD(P)-binding Rossmann-like Domain"/>
    <property type="match status" value="1"/>
</dbReference>
<dbReference type="InterPro" id="IPR050136">
    <property type="entry name" value="FA_oxidation_alpha_subunit"/>
</dbReference>
<dbReference type="Pfam" id="PF00725">
    <property type="entry name" value="3HCDH"/>
    <property type="match status" value="1"/>
</dbReference>
<dbReference type="InterPro" id="IPR001753">
    <property type="entry name" value="Enoyl-CoA_hydra/iso"/>
</dbReference>
<keyword evidence="10" id="KW-0456">Lyase</keyword>
<dbReference type="FunFam" id="3.40.50.720:FF:000009">
    <property type="entry name" value="Fatty oxidation complex, alpha subunit"/>
    <property type="match status" value="1"/>
</dbReference>
<evidence type="ECO:0000313" key="16">
    <source>
        <dbReference type="Proteomes" id="UP001155500"/>
    </source>
</evidence>
<dbReference type="Proteomes" id="UP001155500">
    <property type="component" value="Unassembled WGS sequence"/>
</dbReference>
<dbReference type="GO" id="GO:0016509">
    <property type="term" value="F:long-chain (3S)-3-hydroxyacyl-CoA dehydrogenase (NAD+) activity"/>
    <property type="evidence" value="ECO:0007669"/>
    <property type="project" value="TreeGrafter"/>
</dbReference>
<evidence type="ECO:0000256" key="3">
    <source>
        <dbReference type="ARBA" id="ARBA00008750"/>
    </source>
</evidence>
<evidence type="ECO:0000259" key="13">
    <source>
        <dbReference type="Pfam" id="PF00725"/>
    </source>
</evidence>
<dbReference type="InterPro" id="IPR036291">
    <property type="entry name" value="NAD(P)-bd_dom_sf"/>
</dbReference>
<dbReference type="SUPFAM" id="SSF48179">
    <property type="entry name" value="6-phosphogluconate dehydrogenase C-terminal domain-like"/>
    <property type="match status" value="2"/>
</dbReference>
<dbReference type="EMBL" id="LWID01000001">
    <property type="protein sequence ID" value="MDG6896282.1"/>
    <property type="molecule type" value="Genomic_DNA"/>
</dbReference>
<comment type="caution">
    <text evidence="15">The sequence shown here is derived from an EMBL/GenBank/DDBJ whole genome shotgun (WGS) entry which is preliminary data.</text>
</comment>
<sequence length="707" mass="79564">MEYQQQTFFTLSVQHQIGIVTINDPAHPFNLINLHFIDELREIIGTILRSQLKGLIFVSAKPHHFIRGFDLNQLEGKSAVELEKFSEQAQQLLKEIEYLKIPTVAAIHGDCYGLGLELALACQYRIASNDVLTSFAMPQIRSGLLPFAGGTQRLPALIGLRRGAELILTGNKIDSKTALSLGLINARVDKIILISTALDYIKQSTQTPPQQTPWQTRLIQQKNRWINRSFSRHYLLERAESTIPKVIDNTTAISAILEVLKHSDSKKGYLAERQQFARLYLTEQSQALRLLEHTARAMKSQYRIRGDVQDISNVAILGSGFLGAGIAYITAHHANIPVRIKDIHPEGILQALNKSYRLLQKEVEKGTLSAGQMRQQMQLITGGERFIGQHRANFIIEAVYEDLALKQQMVRESEHYYGENIIFATNTSTLSIADIAAKAKHPENIIGFHYLSPVSQRKMVEIIPHQGTSEQTIATAIHFAIQQGKIPLLVADRAGFFINRILTPYLLEAINCLIDGETVEFIDRALQEFGFALGPLAMIDELGLDILVKSLPTLQQKLGERFALPPKVNLLIEDERKGIKNKRGFYLYDRDDNRTAVDGSIYYVLEVISANDLEAEQIVRRCILMMLNEAMYCLQEGVIANAEEGNVASVLGAFFPNFRGGIYAYMQKIGAKNIVAELNHHVTLYGERFKPCPYWFELLNQSNPQES</sequence>
<dbReference type="RefSeq" id="WP_279573627.1">
    <property type="nucleotide sequence ID" value="NZ_LWID01000001.1"/>
</dbReference>
<keyword evidence="9" id="KW-0443">Lipid metabolism</keyword>
<reference evidence="15" key="1">
    <citation type="submission" date="2016-03" db="EMBL/GenBank/DDBJ databases">
        <title>Co-evolution between Pasteurellaceae and their hosts.</title>
        <authorList>
            <person name="Hansen M.J."/>
            <person name="Bojesen A.M."/>
            <person name="Planet P."/>
        </authorList>
    </citation>
    <scope>NUCLEOTIDE SEQUENCE</scope>
    <source>
        <strain evidence="15">146/S8/89</strain>
    </source>
</reference>
<proteinExistence type="inferred from homology"/>
<accession>A0A9X4PDQ4</accession>